<dbReference type="Proteomes" id="UP000053989">
    <property type="component" value="Unassembled WGS sequence"/>
</dbReference>
<name>A0A0C3D8M1_9AGAM</name>
<evidence type="ECO:0000256" key="4">
    <source>
        <dbReference type="ARBA" id="ARBA00022801"/>
    </source>
</evidence>
<keyword evidence="4" id="KW-0378">Hydrolase</keyword>
<evidence type="ECO:0000256" key="5">
    <source>
        <dbReference type="ARBA" id="ARBA00023180"/>
    </source>
</evidence>
<keyword evidence="5" id="KW-0325">Glycoprotein</keyword>
<evidence type="ECO:0000313" key="6">
    <source>
        <dbReference type="EMBL" id="KIM52481.1"/>
    </source>
</evidence>
<comment type="similarity">
    <text evidence="1">Belongs to the peptidase S10 family.</text>
</comment>
<keyword evidence="7" id="KW-1185">Reference proteome</keyword>
<dbReference type="SUPFAM" id="SSF53474">
    <property type="entry name" value="alpha/beta-Hydrolases"/>
    <property type="match status" value="1"/>
</dbReference>
<dbReference type="GO" id="GO:0006508">
    <property type="term" value="P:proteolysis"/>
    <property type="evidence" value="ECO:0007669"/>
    <property type="project" value="UniProtKB-KW"/>
</dbReference>
<keyword evidence="3" id="KW-0645">Protease</keyword>
<accession>A0A0C3D8M1</accession>
<evidence type="ECO:0000256" key="3">
    <source>
        <dbReference type="ARBA" id="ARBA00022670"/>
    </source>
</evidence>
<proteinExistence type="inferred from homology"/>
<organism evidence="6 7">
    <name type="scientific">Scleroderma citrinum Foug A</name>
    <dbReference type="NCBI Taxonomy" id="1036808"/>
    <lineage>
        <taxon>Eukaryota</taxon>
        <taxon>Fungi</taxon>
        <taxon>Dikarya</taxon>
        <taxon>Basidiomycota</taxon>
        <taxon>Agaricomycotina</taxon>
        <taxon>Agaricomycetes</taxon>
        <taxon>Agaricomycetidae</taxon>
        <taxon>Boletales</taxon>
        <taxon>Sclerodermatineae</taxon>
        <taxon>Sclerodermataceae</taxon>
        <taxon>Scleroderma</taxon>
    </lineage>
</organism>
<dbReference type="HOGENOM" id="CLU_008523_8_3_1"/>
<dbReference type="InParanoid" id="A0A0C3D8M1"/>
<protein>
    <recommendedName>
        <fullName evidence="8">Carboxypeptidase</fullName>
    </recommendedName>
</protein>
<gene>
    <name evidence="6" type="ORF">SCLCIDRAFT_68475</name>
</gene>
<evidence type="ECO:0000256" key="2">
    <source>
        <dbReference type="ARBA" id="ARBA00022645"/>
    </source>
</evidence>
<keyword evidence="2" id="KW-0121">Carboxypeptidase</keyword>
<dbReference type="OrthoDB" id="443318at2759"/>
<dbReference type="InterPro" id="IPR029058">
    <property type="entry name" value="AB_hydrolase_fold"/>
</dbReference>
<evidence type="ECO:0000256" key="1">
    <source>
        <dbReference type="ARBA" id="ARBA00009431"/>
    </source>
</evidence>
<dbReference type="STRING" id="1036808.A0A0C3D8M1"/>
<dbReference type="Gene3D" id="3.40.50.1820">
    <property type="entry name" value="alpha/beta hydrolase"/>
    <property type="match status" value="1"/>
</dbReference>
<sequence length="88" mass="9624">DTPALLPELVNNGIRLLIYAGGNERWLEVLPTKFLDKFLDTQTDVWITTQSKKPAGTVRTAGGDGTRAGNITFVTIHEAGHMVPHDQP</sequence>
<feature type="non-terminal residue" evidence="6">
    <location>
        <position position="1"/>
    </location>
</feature>
<dbReference type="InterPro" id="IPR001563">
    <property type="entry name" value="Peptidase_S10"/>
</dbReference>
<feature type="non-terminal residue" evidence="6">
    <location>
        <position position="88"/>
    </location>
</feature>
<dbReference type="GO" id="GO:0004185">
    <property type="term" value="F:serine-type carboxypeptidase activity"/>
    <property type="evidence" value="ECO:0007669"/>
    <property type="project" value="InterPro"/>
</dbReference>
<dbReference type="Pfam" id="PF00450">
    <property type="entry name" value="Peptidase_S10"/>
    <property type="match status" value="1"/>
</dbReference>
<dbReference type="EMBL" id="KN822209">
    <property type="protein sequence ID" value="KIM52481.1"/>
    <property type="molecule type" value="Genomic_DNA"/>
</dbReference>
<reference evidence="7" key="2">
    <citation type="submission" date="2015-01" db="EMBL/GenBank/DDBJ databases">
        <title>Evolutionary Origins and Diversification of the Mycorrhizal Mutualists.</title>
        <authorList>
            <consortium name="DOE Joint Genome Institute"/>
            <consortium name="Mycorrhizal Genomics Consortium"/>
            <person name="Kohler A."/>
            <person name="Kuo A."/>
            <person name="Nagy L.G."/>
            <person name="Floudas D."/>
            <person name="Copeland A."/>
            <person name="Barry K.W."/>
            <person name="Cichocki N."/>
            <person name="Veneault-Fourrey C."/>
            <person name="LaButti K."/>
            <person name="Lindquist E.A."/>
            <person name="Lipzen A."/>
            <person name="Lundell T."/>
            <person name="Morin E."/>
            <person name="Murat C."/>
            <person name="Riley R."/>
            <person name="Ohm R."/>
            <person name="Sun H."/>
            <person name="Tunlid A."/>
            <person name="Henrissat B."/>
            <person name="Grigoriev I.V."/>
            <person name="Hibbett D.S."/>
            <person name="Martin F."/>
        </authorList>
    </citation>
    <scope>NUCLEOTIDE SEQUENCE [LARGE SCALE GENOMIC DNA]</scope>
    <source>
        <strain evidence="7">Foug A</strain>
    </source>
</reference>
<reference evidence="6 7" key="1">
    <citation type="submission" date="2014-04" db="EMBL/GenBank/DDBJ databases">
        <authorList>
            <consortium name="DOE Joint Genome Institute"/>
            <person name="Kuo A."/>
            <person name="Kohler A."/>
            <person name="Nagy L.G."/>
            <person name="Floudas D."/>
            <person name="Copeland A."/>
            <person name="Barry K.W."/>
            <person name="Cichocki N."/>
            <person name="Veneault-Fourrey C."/>
            <person name="LaButti K."/>
            <person name="Lindquist E.A."/>
            <person name="Lipzen A."/>
            <person name="Lundell T."/>
            <person name="Morin E."/>
            <person name="Murat C."/>
            <person name="Sun H."/>
            <person name="Tunlid A."/>
            <person name="Henrissat B."/>
            <person name="Grigoriev I.V."/>
            <person name="Hibbett D.S."/>
            <person name="Martin F."/>
            <person name="Nordberg H.P."/>
            <person name="Cantor M.N."/>
            <person name="Hua S.X."/>
        </authorList>
    </citation>
    <scope>NUCLEOTIDE SEQUENCE [LARGE SCALE GENOMIC DNA]</scope>
    <source>
        <strain evidence="6 7">Foug A</strain>
    </source>
</reference>
<evidence type="ECO:0000313" key="7">
    <source>
        <dbReference type="Proteomes" id="UP000053989"/>
    </source>
</evidence>
<dbReference type="AlphaFoldDB" id="A0A0C3D8M1"/>
<evidence type="ECO:0008006" key="8">
    <source>
        <dbReference type="Google" id="ProtNLM"/>
    </source>
</evidence>